<feature type="region of interest" description="Disordered" evidence="1">
    <location>
        <begin position="1"/>
        <end position="29"/>
    </location>
</feature>
<accession>H1VQ44</accession>
<gene>
    <name evidence="2" type="ORF">CH063_12378</name>
</gene>
<evidence type="ECO:0000313" key="3">
    <source>
        <dbReference type="Proteomes" id="UP000007174"/>
    </source>
</evidence>
<evidence type="ECO:0000256" key="1">
    <source>
        <dbReference type="SAM" id="MobiDB-lite"/>
    </source>
</evidence>
<sequence>MGKDDENGRGRNGRKGKENGKELPSNNTSTVYSDQTFTITIIIMFPSTPDSRDPCCVGLVARYFPQPALFFFPSSIHPYSPLKHQYHAVVAACLSFLRHPHTSINHINHTISKEHLRHSHMPPLQMSVVAATGLGIHAALALKSQCMHCCRKYALDASNTDMATTQTHAP</sequence>
<evidence type="ECO:0000313" key="2">
    <source>
        <dbReference type="EMBL" id="CCF42350.1"/>
    </source>
</evidence>
<dbReference type="AlphaFoldDB" id="H1VQ44"/>
<feature type="compositionally biased region" description="Basic and acidic residues" evidence="1">
    <location>
        <begin position="1"/>
        <end position="21"/>
    </location>
</feature>
<protein>
    <submittedName>
        <fullName evidence="2">Uncharacterized protein</fullName>
    </submittedName>
</protein>
<organism evidence="2 3">
    <name type="scientific">Colletotrichum higginsianum (strain IMI 349063)</name>
    <name type="common">Crucifer anthracnose fungus</name>
    <dbReference type="NCBI Taxonomy" id="759273"/>
    <lineage>
        <taxon>Eukaryota</taxon>
        <taxon>Fungi</taxon>
        <taxon>Dikarya</taxon>
        <taxon>Ascomycota</taxon>
        <taxon>Pezizomycotina</taxon>
        <taxon>Sordariomycetes</taxon>
        <taxon>Hypocreomycetidae</taxon>
        <taxon>Glomerellales</taxon>
        <taxon>Glomerellaceae</taxon>
        <taxon>Colletotrichum</taxon>
        <taxon>Colletotrichum destructivum species complex</taxon>
    </lineage>
</organism>
<name>H1VQ44_COLHI</name>
<dbReference type="EMBL" id="CACQ02005324">
    <property type="protein sequence ID" value="CCF42350.1"/>
    <property type="molecule type" value="Genomic_DNA"/>
</dbReference>
<reference evidence="3" key="1">
    <citation type="journal article" date="2012" name="Nat. Genet.">
        <title>Lifestyle transitions in plant pathogenic Colletotrichum fungi deciphered by genome and transcriptome analyses.</title>
        <authorList>
            <person name="O'Connell R.J."/>
            <person name="Thon M.R."/>
            <person name="Hacquard S."/>
            <person name="Amyotte S.G."/>
            <person name="Kleemann J."/>
            <person name="Torres M.F."/>
            <person name="Damm U."/>
            <person name="Buiate E.A."/>
            <person name="Epstein L."/>
            <person name="Alkan N."/>
            <person name="Altmueller J."/>
            <person name="Alvarado-Balderrama L."/>
            <person name="Bauser C.A."/>
            <person name="Becker C."/>
            <person name="Birren B.W."/>
            <person name="Chen Z."/>
            <person name="Choi J."/>
            <person name="Crouch J.A."/>
            <person name="Duvick J.P."/>
            <person name="Farman M.A."/>
            <person name="Gan P."/>
            <person name="Heiman D."/>
            <person name="Henrissat B."/>
            <person name="Howard R.J."/>
            <person name="Kabbage M."/>
            <person name="Koch C."/>
            <person name="Kracher B."/>
            <person name="Kubo Y."/>
            <person name="Law A.D."/>
            <person name="Lebrun M.-H."/>
            <person name="Lee Y.-H."/>
            <person name="Miyara I."/>
            <person name="Moore N."/>
            <person name="Neumann U."/>
            <person name="Nordstroem K."/>
            <person name="Panaccione D.G."/>
            <person name="Panstruga R."/>
            <person name="Place M."/>
            <person name="Proctor R.H."/>
            <person name="Prusky D."/>
            <person name="Rech G."/>
            <person name="Reinhardt R."/>
            <person name="Rollins J.A."/>
            <person name="Rounsley S."/>
            <person name="Schardl C.L."/>
            <person name="Schwartz D.C."/>
            <person name="Shenoy N."/>
            <person name="Shirasu K."/>
            <person name="Sikhakolli U.R."/>
            <person name="Stueber K."/>
            <person name="Sukno S.A."/>
            <person name="Sweigard J.A."/>
            <person name="Takano Y."/>
            <person name="Takahara H."/>
            <person name="Trail F."/>
            <person name="van der Does H.C."/>
            <person name="Voll L.M."/>
            <person name="Will I."/>
            <person name="Young S."/>
            <person name="Zeng Q."/>
            <person name="Zhang J."/>
            <person name="Zhou S."/>
            <person name="Dickman M.B."/>
            <person name="Schulze-Lefert P."/>
            <person name="Ver Loren van Themaat E."/>
            <person name="Ma L.-J."/>
            <person name="Vaillancourt L.J."/>
        </authorList>
    </citation>
    <scope>NUCLEOTIDE SEQUENCE [LARGE SCALE GENOMIC DNA]</scope>
    <source>
        <strain evidence="3">IMI 349063</strain>
    </source>
</reference>
<dbReference type="HOGENOM" id="CLU_1570530_0_0_1"/>
<proteinExistence type="predicted"/>
<dbReference type="Proteomes" id="UP000007174">
    <property type="component" value="Unassembled WGS sequence"/>
</dbReference>